<evidence type="ECO:0000313" key="4">
    <source>
        <dbReference type="Proteomes" id="UP001228690"/>
    </source>
</evidence>
<dbReference type="Proteomes" id="UP001228690">
    <property type="component" value="Chromosome"/>
</dbReference>
<sequence>MAIPSDQGGGIRNGDMHAFAINLREGAFLTWAPPASTLFHKSHQTEEPSRVTQTITLASSSGLSFIGKTNIPCEDANFKQETTISMDRDSHLFYQDIWSPGRVASGEKWAFTSMANQFQLYIEGILVYKENWSLQKENIPLGIGGFMGCDLWLTALAFGPQGEATLETEKRKLTKQGFLLETACLAKGVKILKGLRFDSLTYHLSV</sequence>
<name>A0ABY8MJA5_9SPIO</name>
<keyword evidence="2" id="KW-0143">Chaperone</keyword>
<dbReference type="EMBL" id="CP123443">
    <property type="protein sequence ID" value="WGK70107.1"/>
    <property type="molecule type" value="Genomic_DNA"/>
</dbReference>
<proteinExistence type="inferred from homology"/>
<reference evidence="3 4" key="1">
    <citation type="submission" date="2023-04" db="EMBL/GenBank/DDBJ databases">
        <title>Spirochaete genome identified in red abalone sample constitutes a novel genus.</title>
        <authorList>
            <person name="Sharma S.P."/>
            <person name="Purcell C.M."/>
            <person name="Hyde J.R."/>
            <person name="Severin A.J."/>
        </authorList>
    </citation>
    <scope>NUCLEOTIDE SEQUENCE [LARGE SCALE GENOMIC DNA]</scope>
    <source>
        <strain evidence="3 4">SP-2023</strain>
    </source>
</reference>
<protein>
    <submittedName>
        <fullName evidence="3">Urease accessory protein UreD</fullName>
    </submittedName>
</protein>
<keyword evidence="4" id="KW-1185">Reference proteome</keyword>
<dbReference type="PANTHER" id="PTHR33643:SF1">
    <property type="entry name" value="UREASE ACCESSORY PROTEIN D"/>
    <property type="match status" value="1"/>
</dbReference>
<accession>A0ABY8MJA5</accession>
<dbReference type="RefSeq" id="WP_326928314.1">
    <property type="nucleotide sequence ID" value="NZ_CP123443.1"/>
</dbReference>
<comment type="similarity">
    <text evidence="1">Belongs to the UreD family.</text>
</comment>
<gene>
    <name evidence="3" type="ORF">P0082_04400</name>
</gene>
<evidence type="ECO:0000313" key="3">
    <source>
        <dbReference type="EMBL" id="WGK70107.1"/>
    </source>
</evidence>
<dbReference type="PANTHER" id="PTHR33643">
    <property type="entry name" value="UREASE ACCESSORY PROTEIN D"/>
    <property type="match status" value="1"/>
</dbReference>
<evidence type="ECO:0000256" key="2">
    <source>
        <dbReference type="ARBA" id="ARBA00023186"/>
    </source>
</evidence>
<evidence type="ECO:0000256" key="1">
    <source>
        <dbReference type="ARBA" id="ARBA00007177"/>
    </source>
</evidence>
<dbReference type="InterPro" id="IPR002669">
    <property type="entry name" value="UreD"/>
</dbReference>
<organism evidence="3 4">
    <name type="scientific">Candidatus Haliotispira prima</name>
    <dbReference type="NCBI Taxonomy" id="3034016"/>
    <lineage>
        <taxon>Bacteria</taxon>
        <taxon>Pseudomonadati</taxon>
        <taxon>Spirochaetota</taxon>
        <taxon>Spirochaetia</taxon>
        <taxon>Spirochaetales</taxon>
        <taxon>Spirochaetaceae</taxon>
        <taxon>Candidatus Haliotispira</taxon>
    </lineage>
</organism>
<dbReference type="Pfam" id="PF01774">
    <property type="entry name" value="UreD"/>
    <property type="match status" value="1"/>
</dbReference>